<dbReference type="AlphaFoldDB" id="A0A139A574"/>
<protein>
    <submittedName>
        <fullName evidence="1">Uncharacterized protein</fullName>
    </submittedName>
</protein>
<reference evidence="1 2" key="1">
    <citation type="journal article" date="2015" name="Genome Biol. Evol.">
        <title>Phylogenomic analyses indicate that early fungi evolved digesting cell walls of algal ancestors of land plants.</title>
        <authorList>
            <person name="Chang Y."/>
            <person name="Wang S."/>
            <person name="Sekimoto S."/>
            <person name="Aerts A.L."/>
            <person name="Choi C."/>
            <person name="Clum A."/>
            <person name="LaButti K.M."/>
            <person name="Lindquist E.A."/>
            <person name="Yee Ngan C."/>
            <person name="Ohm R.A."/>
            <person name="Salamov A.A."/>
            <person name="Grigoriev I.V."/>
            <person name="Spatafora J.W."/>
            <person name="Berbee M.L."/>
        </authorList>
    </citation>
    <scope>NUCLEOTIDE SEQUENCE [LARGE SCALE GENOMIC DNA]</scope>
    <source>
        <strain evidence="1 2">JEL478</strain>
    </source>
</reference>
<accession>A0A139A574</accession>
<evidence type="ECO:0000313" key="2">
    <source>
        <dbReference type="Proteomes" id="UP000070544"/>
    </source>
</evidence>
<sequence>MRHFNINVNTSICQALQGVSGRVQMTHVRHVSLRRTTGVAWVELEAMLELFPNVEFLSGGAFIDAVSAAHLIERISDHRRRRITKFERLILHPELRPYLFVETPRVFPNLRELGTLAIWGGDEMWMDDVAFDWRGAGPLHSIQTFSILVFAADLLAAPSTDRFVILAGSIFELMPGITTLKITIDMVMPTRGYDEVPGSDVAVVLQFLEDLLRVGKRQSQTLRARLELLSPGHGMKKLFELPGSVHEVKRTFGRDFQTLARNAGVSLCTEERYVFDDTRD</sequence>
<dbReference type="EMBL" id="KQ965796">
    <property type="protein sequence ID" value="KXS11788.1"/>
    <property type="molecule type" value="Genomic_DNA"/>
</dbReference>
<name>A0A139A574_GONPJ</name>
<organism evidence="1 2">
    <name type="scientific">Gonapodya prolifera (strain JEL478)</name>
    <name type="common">Monoblepharis prolifera</name>
    <dbReference type="NCBI Taxonomy" id="1344416"/>
    <lineage>
        <taxon>Eukaryota</taxon>
        <taxon>Fungi</taxon>
        <taxon>Fungi incertae sedis</taxon>
        <taxon>Chytridiomycota</taxon>
        <taxon>Chytridiomycota incertae sedis</taxon>
        <taxon>Monoblepharidomycetes</taxon>
        <taxon>Monoblepharidales</taxon>
        <taxon>Gonapodyaceae</taxon>
        <taxon>Gonapodya</taxon>
    </lineage>
</organism>
<evidence type="ECO:0000313" key="1">
    <source>
        <dbReference type="EMBL" id="KXS11788.1"/>
    </source>
</evidence>
<dbReference type="Proteomes" id="UP000070544">
    <property type="component" value="Unassembled WGS sequence"/>
</dbReference>
<keyword evidence="2" id="KW-1185">Reference proteome</keyword>
<gene>
    <name evidence="1" type="ORF">M427DRAFT_60242</name>
</gene>
<proteinExistence type="predicted"/>